<keyword evidence="4" id="KW-1185">Reference proteome</keyword>
<gene>
    <name evidence="3" type="ORF">PEVE_00022153</name>
</gene>
<name>A0ABN8SJE8_9CNID</name>
<dbReference type="EMBL" id="CALNXI010002963">
    <property type="protein sequence ID" value="CAH3191618.1"/>
    <property type="molecule type" value="Genomic_DNA"/>
</dbReference>
<keyword evidence="1" id="KW-0175">Coiled coil</keyword>
<evidence type="ECO:0000256" key="1">
    <source>
        <dbReference type="SAM" id="Coils"/>
    </source>
</evidence>
<sequence>MENVTFVYALATEQERQTEALKNQQQNQLKKYRHVIQRQKKKERAFLSFKKVEFLSRQETKLNVLRPSCARARMDDKLPEVTRKGREIALKKGLLATGNEFMNVLPLYRQKTHIGSEFVSSWRSGISSNSSVTQRKPLTIQGGNRHQARMIVNQKGRNGNYHHGEKTAISSSVTKKIPGVVVDHGSLERLKINSPKHDGVRHVATGLQSLKFSDDCSDQEKDENNKQRSNKGQKLQSVDTTVKMATEGTGAGCQVSWAVVARLIGLKMKFKRRQFHGTFQAPELEVLDPSLKSERKVEQGPSSDPLKGVRGCRYLRIPDMT</sequence>
<evidence type="ECO:0000313" key="3">
    <source>
        <dbReference type="EMBL" id="CAH3191618.1"/>
    </source>
</evidence>
<feature type="coiled-coil region" evidence="1">
    <location>
        <begin position="11"/>
        <end position="42"/>
    </location>
</feature>
<reference evidence="3 4" key="1">
    <citation type="submission" date="2022-05" db="EMBL/GenBank/DDBJ databases">
        <authorList>
            <consortium name="Genoscope - CEA"/>
            <person name="William W."/>
        </authorList>
    </citation>
    <scope>NUCLEOTIDE SEQUENCE [LARGE SCALE GENOMIC DNA]</scope>
</reference>
<evidence type="ECO:0000256" key="2">
    <source>
        <dbReference type="SAM" id="MobiDB-lite"/>
    </source>
</evidence>
<accession>A0ABN8SJE8</accession>
<dbReference type="Proteomes" id="UP001159427">
    <property type="component" value="Unassembled WGS sequence"/>
</dbReference>
<comment type="caution">
    <text evidence="3">The sequence shown here is derived from an EMBL/GenBank/DDBJ whole genome shotgun (WGS) entry which is preliminary data.</text>
</comment>
<feature type="compositionally biased region" description="Basic and acidic residues" evidence="2">
    <location>
        <begin position="212"/>
        <end position="226"/>
    </location>
</feature>
<protein>
    <submittedName>
        <fullName evidence="3">Uncharacterized protein</fullName>
    </submittedName>
</protein>
<proteinExistence type="predicted"/>
<organism evidence="3 4">
    <name type="scientific">Porites evermanni</name>
    <dbReference type="NCBI Taxonomy" id="104178"/>
    <lineage>
        <taxon>Eukaryota</taxon>
        <taxon>Metazoa</taxon>
        <taxon>Cnidaria</taxon>
        <taxon>Anthozoa</taxon>
        <taxon>Hexacorallia</taxon>
        <taxon>Scleractinia</taxon>
        <taxon>Fungiina</taxon>
        <taxon>Poritidae</taxon>
        <taxon>Porites</taxon>
    </lineage>
</organism>
<evidence type="ECO:0000313" key="4">
    <source>
        <dbReference type="Proteomes" id="UP001159427"/>
    </source>
</evidence>
<feature type="region of interest" description="Disordered" evidence="2">
    <location>
        <begin position="212"/>
        <end position="238"/>
    </location>
</feature>